<gene>
    <name evidence="1" type="ORF">SAMN05421842_11182</name>
</gene>
<dbReference type="Pfam" id="PF14070">
    <property type="entry name" value="YjfB_motility"/>
    <property type="match status" value="1"/>
</dbReference>
<protein>
    <submittedName>
        <fullName evidence="1">Putative motility protein</fullName>
    </submittedName>
</protein>
<proteinExistence type="predicted"/>
<organism evidence="1 2">
    <name type="scientific">Clostridium uliginosum</name>
    <dbReference type="NCBI Taxonomy" id="119641"/>
    <lineage>
        <taxon>Bacteria</taxon>
        <taxon>Bacillati</taxon>
        <taxon>Bacillota</taxon>
        <taxon>Clostridia</taxon>
        <taxon>Eubacteriales</taxon>
        <taxon>Clostridiaceae</taxon>
        <taxon>Clostridium</taxon>
    </lineage>
</organism>
<dbReference type="EMBL" id="FOMG01000011">
    <property type="protein sequence ID" value="SFC86737.1"/>
    <property type="molecule type" value="Genomic_DNA"/>
</dbReference>
<dbReference type="Proteomes" id="UP000199263">
    <property type="component" value="Unassembled WGS sequence"/>
</dbReference>
<evidence type="ECO:0000313" key="1">
    <source>
        <dbReference type="EMBL" id="SFC86737.1"/>
    </source>
</evidence>
<dbReference type="AlphaFoldDB" id="A0A1I1MMP7"/>
<reference evidence="1 2" key="1">
    <citation type="submission" date="2016-10" db="EMBL/GenBank/DDBJ databases">
        <authorList>
            <person name="de Groot N.N."/>
        </authorList>
    </citation>
    <scope>NUCLEOTIDE SEQUENCE [LARGE SCALE GENOMIC DNA]</scope>
    <source>
        <strain evidence="1 2">DSM 12992</strain>
    </source>
</reference>
<name>A0A1I1MMP7_9CLOT</name>
<keyword evidence="2" id="KW-1185">Reference proteome</keyword>
<dbReference type="STRING" id="119641.SAMN05421842_11182"/>
<dbReference type="InterPro" id="IPR025906">
    <property type="entry name" value="YjfB_motility"/>
</dbReference>
<evidence type="ECO:0000313" key="2">
    <source>
        <dbReference type="Proteomes" id="UP000199263"/>
    </source>
</evidence>
<sequence>MDIAALSMVMSQSRVQESAGIAIMKVAMDTGKDNAIQMTEIMKNSIVDPNLGNNLDVSV</sequence>
<accession>A0A1I1MMP7</accession>
<dbReference type="RefSeq" id="WP_090091110.1">
    <property type="nucleotide sequence ID" value="NZ_FOMG01000011.1"/>
</dbReference>
<dbReference type="OrthoDB" id="1924973at2"/>